<reference evidence="3 4" key="1">
    <citation type="submission" date="2016-10" db="EMBL/GenBank/DDBJ databases">
        <authorList>
            <person name="de Groot N.N."/>
        </authorList>
    </citation>
    <scope>NUCLEOTIDE SEQUENCE [LARGE SCALE GENOMIC DNA]</scope>
    <source>
        <strain evidence="3 4">ATCC 51327</strain>
    </source>
</reference>
<keyword evidence="4" id="KW-1185">Reference proteome</keyword>
<dbReference type="AlphaFoldDB" id="A0A1I4I8R7"/>
<dbReference type="RefSeq" id="WP_089861300.1">
    <property type="nucleotide sequence ID" value="NZ_FOTI01000015.1"/>
</dbReference>
<gene>
    <name evidence="3" type="ORF">SAMN02983006_01355</name>
</gene>
<dbReference type="Proteomes" id="UP000199006">
    <property type="component" value="Unassembled WGS sequence"/>
</dbReference>
<proteinExistence type="predicted"/>
<dbReference type="EMBL" id="FOTI01000015">
    <property type="protein sequence ID" value="SFL50818.1"/>
    <property type="molecule type" value="Genomic_DNA"/>
</dbReference>
<feature type="region of interest" description="Disordered" evidence="1">
    <location>
        <begin position="47"/>
        <end position="68"/>
    </location>
</feature>
<keyword evidence="2" id="KW-0812">Transmembrane</keyword>
<evidence type="ECO:0000256" key="2">
    <source>
        <dbReference type="SAM" id="Phobius"/>
    </source>
</evidence>
<protein>
    <submittedName>
        <fullName evidence="3">Putative membrane protein</fullName>
    </submittedName>
</protein>
<keyword evidence="2" id="KW-1133">Transmembrane helix</keyword>
<evidence type="ECO:0000313" key="4">
    <source>
        <dbReference type="Proteomes" id="UP000199006"/>
    </source>
</evidence>
<dbReference type="OrthoDB" id="5461404at2"/>
<evidence type="ECO:0000313" key="3">
    <source>
        <dbReference type="EMBL" id="SFL50818.1"/>
    </source>
</evidence>
<name>A0A1I4I8R7_9FIRM</name>
<keyword evidence="2" id="KW-0472">Membrane</keyword>
<accession>A0A1I4I8R7</accession>
<organism evidence="3 4">
    <name type="scientific">Halanaerobium salsuginis</name>
    <dbReference type="NCBI Taxonomy" id="29563"/>
    <lineage>
        <taxon>Bacteria</taxon>
        <taxon>Bacillati</taxon>
        <taxon>Bacillota</taxon>
        <taxon>Clostridia</taxon>
        <taxon>Halanaerobiales</taxon>
        <taxon>Halanaerobiaceae</taxon>
        <taxon>Halanaerobium</taxon>
    </lineage>
</organism>
<sequence length="93" mass="10967">MFRYGHMYGHMGFWPGRGGNLMFFIWIIIIGVAVYLLLQRNNNNKNNNYQQDHSINKQQNSSQNDAEELARARYARGEISKEEFEEIIATLRK</sequence>
<feature type="transmembrane region" description="Helical" evidence="2">
    <location>
        <begin position="20"/>
        <end position="38"/>
    </location>
</feature>
<dbReference type="STRING" id="29563.SAMN02983006_01355"/>
<feature type="compositionally biased region" description="Polar residues" evidence="1">
    <location>
        <begin position="49"/>
        <end position="64"/>
    </location>
</feature>
<evidence type="ECO:0000256" key="1">
    <source>
        <dbReference type="SAM" id="MobiDB-lite"/>
    </source>
</evidence>